<keyword evidence="2" id="KW-1185">Reference proteome</keyword>
<name>A0ABN9XLA0_9DINO</name>
<reference evidence="1" key="1">
    <citation type="submission" date="2023-10" db="EMBL/GenBank/DDBJ databases">
        <authorList>
            <person name="Chen Y."/>
            <person name="Shah S."/>
            <person name="Dougan E. K."/>
            <person name="Thang M."/>
            <person name="Chan C."/>
        </authorList>
    </citation>
    <scope>NUCLEOTIDE SEQUENCE [LARGE SCALE GENOMIC DNA]</scope>
</reference>
<dbReference type="EMBL" id="CAUYUJ010020531">
    <property type="protein sequence ID" value="CAK0898990.1"/>
    <property type="molecule type" value="Genomic_DNA"/>
</dbReference>
<accession>A0ABN9XLA0</accession>
<sequence>MHKYRAKNIDLRRMTVQTLRYRQTRQADKQRKLNAKGSVQAARLSVFEPVVYAQKRLDSKGGVRLLPQSRVLMQLNTAKRAFDRSLPQEPTFQPHVAARRGRNAVTARRLAKRPLATAREEGLIDSSMFEHWLAKQFAVKR</sequence>
<evidence type="ECO:0000313" key="2">
    <source>
        <dbReference type="Proteomes" id="UP001189429"/>
    </source>
</evidence>
<proteinExistence type="predicted"/>
<comment type="caution">
    <text evidence="1">The sequence shown here is derived from an EMBL/GenBank/DDBJ whole genome shotgun (WGS) entry which is preliminary data.</text>
</comment>
<organism evidence="1 2">
    <name type="scientific">Prorocentrum cordatum</name>
    <dbReference type="NCBI Taxonomy" id="2364126"/>
    <lineage>
        <taxon>Eukaryota</taxon>
        <taxon>Sar</taxon>
        <taxon>Alveolata</taxon>
        <taxon>Dinophyceae</taxon>
        <taxon>Prorocentrales</taxon>
        <taxon>Prorocentraceae</taxon>
        <taxon>Prorocentrum</taxon>
    </lineage>
</organism>
<dbReference type="Proteomes" id="UP001189429">
    <property type="component" value="Unassembled WGS sequence"/>
</dbReference>
<protein>
    <submittedName>
        <fullName evidence="1">Uncharacterized protein</fullName>
    </submittedName>
</protein>
<gene>
    <name evidence="1" type="ORF">PCOR1329_LOCUS76624</name>
</gene>
<evidence type="ECO:0000313" key="1">
    <source>
        <dbReference type="EMBL" id="CAK0898990.1"/>
    </source>
</evidence>